<evidence type="ECO:0000313" key="2">
    <source>
        <dbReference type="EMBL" id="NML55845.1"/>
    </source>
</evidence>
<dbReference type="PROSITE" id="PS51257">
    <property type="entry name" value="PROKAR_LIPOPROTEIN"/>
    <property type="match status" value="1"/>
</dbReference>
<gene>
    <name evidence="2" type="ORF">HHL20_00655</name>
</gene>
<dbReference type="Proteomes" id="UP000552615">
    <property type="component" value="Unassembled WGS sequence"/>
</dbReference>
<accession>A0A7Y0A381</accession>
<evidence type="ECO:0000256" key="1">
    <source>
        <dbReference type="SAM" id="SignalP"/>
    </source>
</evidence>
<keyword evidence="1" id="KW-0732">Signal</keyword>
<reference evidence="2 3" key="1">
    <citation type="submission" date="2020-04" db="EMBL/GenBank/DDBJ databases">
        <title>Chryseobacterium sp. RJ-7-14 sp. nov., isolated from Jeju soil.</title>
        <authorList>
            <person name="Dahal R.H."/>
            <person name="Chaudhary D.K."/>
        </authorList>
    </citation>
    <scope>NUCLEOTIDE SEQUENCE [LARGE SCALE GENOMIC DNA]</scope>
    <source>
        <strain evidence="2 3">RJ-7-14</strain>
    </source>
</reference>
<evidence type="ECO:0000313" key="3">
    <source>
        <dbReference type="Proteomes" id="UP000552615"/>
    </source>
</evidence>
<organism evidence="2 3">
    <name type="scientific">Chryseobacterium cheonjiense</name>
    <dbReference type="NCBI Taxonomy" id="2728845"/>
    <lineage>
        <taxon>Bacteria</taxon>
        <taxon>Pseudomonadati</taxon>
        <taxon>Bacteroidota</taxon>
        <taxon>Flavobacteriia</taxon>
        <taxon>Flavobacteriales</taxon>
        <taxon>Weeksellaceae</taxon>
        <taxon>Chryseobacterium group</taxon>
        <taxon>Chryseobacterium</taxon>
    </lineage>
</organism>
<feature type="chain" id="PRO_5031252829" description="Lipoprotein" evidence="1">
    <location>
        <begin position="23"/>
        <end position="147"/>
    </location>
</feature>
<protein>
    <recommendedName>
        <fullName evidence="4">Lipoprotein</fullName>
    </recommendedName>
</protein>
<evidence type="ECO:0008006" key="4">
    <source>
        <dbReference type="Google" id="ProtNLM"/>
    </source>
</evidence>
<sequence>MKSKLLFLLATLLILISCNFNQFYKDRESDKEDGEKITQKFYWELRYGGNQDDIYKLFGEKFFEVTDKEKLAELLNVTGQIGPVQEYNLAHWETLVVKGSNPKSEYLFAYDVKRGTEKTEETFTLEKDKDGIIKIVGYHVNRDLLNK</sequence>
<dbReference type="AlphaFoldDB" id="A0A7Y0A381"/>
<proteinExistence type="predicted"/>
<keyword evidence="3" id="KW-1185">Reference proteome</keyword>
<feature type="signal peptide" evidence="1">
    <location>
        <begin position="1"/>
        <end position="22"/>
    </location>
</feature>
<dbReference type="RefSeq" id="WP_169229290.1">
    <property type="nucleotide sequence ID" value="NZ_JABBGF010000001.1"/>
</dbReference>
<comment type="caution">
    <text evidence="2">The sequence shown here is derived from an EMBL/GenBank/DDBJ whole genome shotgun (WGS) entry which is preliminary data.</text>
</comment>
<name>A0A7Y0A381_9FLAO</name>
<dbReference type="EMBL" id="JABBGF010000001">
    <property type="protein sequence ID" value="NML55845.1"/>
    <property type="molecule type" value="Genomic_DNA"/>
</dbReference>